<dbReference type="EMBL" id="FNWV01000003">
    <property type="protein sequence ID" value="SEH52784.1"/>
    <property type="molecule type" value="Genomic_DNA"/>
</dbReference>
<keyword evidence="1" id="KW-0812">Transmembrane</keyword>
<dbReference type="RefSeq" id="WP_074715529.1">
    <property type="nucleotide sequence ID" value="NZ_FNWV01000003.1"/>
</dbReference>
<keyword evidence="1" id="KW-0472">Membrane</keyword>
<dbReference type="CDD" id="cd00222">
    <property type="entry name" value="CollagenBindB"/>
    <property type="match status" value="1"/>
</dbReference>
<dbReference type="SUPFAM" id="SSF49478">
    <property type="entry name" value="Cna protein B-type domain"/>
    <property type="match status" value="1"/>
</dbReference>
<proteinExistence type="predicted"/>
<evidence type="ECO:0000313" key="4">
    <source>
        <dbReference type="Proteomes" id="UP000183190"/>
    </source>
</evidence>
<sequence length="353" mass="39171">MPFSLKRTSRLIAIVFSIMLCLTFCIPFAVSCDDGTARSIKLICRKDDTTLVGMKWRIYRVGERSGSGIVLTGDFADYPIETSSITEENVEQIAKTIASYAVVDGIAPLSTGETDKNGELTFSGLSKGVYLAVGKTLQVENTFYVPSTLLLEANDSDVTFSYDAYPKFSYITLGNTVDSYTVKKVWVNDTDDSIARPTYITVDLFRNDKIFDTVTLSEENNWEYRWNDLEPVNDWYVVERIIPTNYTVIIDYNSSQYLIKNSYKPPVTTGTSTTAITDTTTTISSSETKLTTLTDTATSKTNTTTKIQQTTTKILPPLAQTGQLWWPVIPLVAGGLLLITLGVLIKGKKNDKD</sequence>
<evidence type="ECO:0000256" key="1">
    <source>
        <dbReference type="SAM" id="Phobius"/>
    </source>
</evidence>
<name>A0A1H6ITZ3_RUMFL</name>
<dbReference type="Pfam" id="PF05738">
    <property type="entry name" value="Cna_B"/>
    <property type="match status" value="1"/>
</dbReference>
<evidence type="ECO:0000259" key="2">
    <source>
        <dbReference type="Pfam" id="PF05738"/>
    </source>
</evidence>
<accession>A0A1H6ITZ3</accession>
<dbReference type="InterPro" id="IPR008454">
    <property type="entry name" value="Collagen-bd_Cna-like_B-typ_dom"/>
</dbReference>
<keyword evidence="1" id="KW-1133">Transmembrane helix</keyword>
<organism evidence="3 4">
    <name type="scientific">Ruminococcus flavefaciens</name>
    <dbReference type="NCBI Taxonomy" id="1265"/>
    <lineage>
        <taxon>Bacteria</taxon>
        <taxon>Bacillati</taxon>
        <taxon>Bacillota</taxon>
        <taxon>Clostridia</taxon>
        <taxon>Eubacteriales</taxon>
        <taxon>Oscillospiraceae</taxon>
        <taxon>Ruminococcus</taxon>
    </lineage>
</organism>
<dbReference type="OrthoDB" id="1747537at2"/>
<evidence type="ECO:0000313" key="3">
    <source>
        <dbReference type="EMBL" id="SEH52784.1"/>
    </source>
</evidence>
<protein>
    <recommendedName>
        <fullName evidence="2">CNA-B domain-containing protein</fullName>
    </recommendedName>
</protein>
<dbReference type="PROSITE" id="PS51257">
    <property type="entry name" value="PROKAR_LIPOPROTEIN"/>
    <property type="match status" value="1"/>
</dbReference>
<feature type="transmembrane region" description="Helical" evidence="1">
    <location>
        <begin position="324"/>
        <end position="345"/>
    </location>
</feature>
<reference evidence="3 4" key="1">
    <citation type="submission" date="2016-10" db="EMBL/GenBank/DDBJ databases">
        <authorList>
            <person name="de Groot N.N."/>
        </authorList>
    </citation>
    <scope>NUCLEOTIDE SEQUENCE [LARGE SCALE GENOMIC DNA]</scope>
    <source>
        <strain evidence="3 4">YAD2003</strain>
    </source>
</reference>
<dbReference type="Proteomes" id="UP000183190">
    <property type="component" value="Unassembled WGS sequence"/>
</dbReference>
<feature type="domain" description="CNA-B" evidence="2">
    <location>
        <begin position="181"/>
        <end position="261"/>
    </location>
</feature>
<dbReference type="AlphaFoldDB" id="A0A1H6ITZ3"/>
<dbReference type="Gene3D" id="2.60.40.1140">
    <property type="entry name" value="Collagen-binding surface protein Cna, B-type domain"/>
    <property type="match status" value="1"/>
</dbReference>
<gene>
    <name evidence="3" type="ORF">SAMN02910265_01275</name>
</gene>